<dbReference type="STRING" id="53326.A0A016TWP4"/>
<dbReference type="EMBL" id="JARK01001407">
    <property type="protein sequence ID" value="EYC07191.1"/>
    <property type="molecule type" value="Genomic_DNA"/>
</dbReference>
<evidence type="ECO:0008006" key="3">
    <source>
        <dbReference type="Google" id="ProtNLM"/>
    </source>
</evidence>
<sequence length="117" mass="13218">MLREQRRRIDLWAVQETGWCGSKSRDIGCGFNVVYSGSEGTRNSVGIIVSEQYRDSISGVERSDDRLMKIVIITLQRRIHFFSAYATQTGFSDHVKNVFWALIGEKNATVPSQDTAT</sequence>
<dbReference type="Gene3D" id="3.60.10.10">
    <property type="entry name" value="Endonuclease/exonuclease/phosphatase"/>
    <property type="match status" value="1"/>
</dbReference>
<proteinExistence type="predicted"/>
<name>A0A016TWP4_9BILA</name>
<dbReference type="InterPro" id="IPR036691">
    <property type="entry name" value="Endo/exonu/phosph_ase_sf"/>
</dbReference>
<keyword evidence="2" id="KW-1185">Reference proteome</keyword>
<dbReference type="Proteomes" id="UP000024635">
    <property type="component" value="Unassembled WGS sequence"/>
</dbReference>
<dbReference type="OrthoDB" id="409898at2759"/>
<reference evidence="2" key="1">
    <citation type="journal article" date="2015" name="Nat. Genet.">
        <title>The genome and transcriptome of the zoonotic hookworm Ancylostoma ceylanicum identify infection-specific gene families.</title>
        <authorList>
            <person name="Schwarz E.M."/>
            <person name="Hu Y."/>
            <person name="Antoshechkin I."/>
            <person name="Miller M.M."/>
            <person name="Sternberg P.W."/>
            <person name="Aroian R.V."/>
        </authorList>
    </citation>
    <scope>NUCLEOTIDE SEQUENCE</scope>
    <source>
        <strain evidence="2">HY135</strain>
    </source>
</reference>
<dbReference type="AlphaFoldDB" id="A0A016TWP4"/>
<organism evidence="1 2">
    <name type="scientific">Ancylostoma ceylanicum</name>
    <dbReference type="NCBI Taxonomy" id="53326"/>
    <lineage>
        <taxon>Eukaryota</taxon>
        <taxon>Metazoa</taxon>
        <taxon>Ecdysozoa</taxon>
        <taxon>Nematoda</taxon>
        <taxon>Chromadorea</taxon>
        <taxon>Rhabditida</taxon>
        <taxon>Rhabditina</taxon>
        <taxon>Rhabditomorpha</taxon>
        <taxon>Strongyloidea</taxon>
        <taxon>Ancylostomatidae</taxon>
        <taxon>Ancylostomatinae</taxon>
        <taxon>Ancylostoma</taxon>
    </lineage>
</organism>
<accession>A0A016TWP4</accession>
<evidence type="ECO:0000313" key="2">
    <source>
        <dbReference type="Proteomes" id="UP000024635"/>
    </source>
</evidence>
<protein>
    <recommendedName>
        <fullName evidence="3">Endonuclease/exonuclease/phosphatase domain-containing protein</fullName>
    </recommendedName>
</protein>
<evidence type="ECO:0000313" key="1">
    <source>
        <dbReference type="EMBL" id="EYC07191.1"/>
    </source>
</evidence>
<gene>
    <name evidence="1" type="primary">Acey_s0071.g516</name>
    <name evidence="1" type="ORF">Y032_0071g516</name>
</gene>
<comment type="caution">
    <text evidence="1">The sequence shown here is derived from an EMBL/GenBank/DDBJ whole genome shotgun (WGS) entry which is preliminary data.</text>
</comment>